<evidence type="ECO:0000313" key="7">
    <source>
        <dbReference type="Proteomes" id="UP001150266"/>
    </source>
</evidence>
<dbReference type="InterPro" id="IPR013932">
    <property type="entry name" value="TATA-bd_TIP120"/>
</dbReference>
<dbReference type="Gene3D" id="1.25.10.10">
    <property type="entry name" value="Leucine-rich Repeat Variant"/>
    <property type="match status" value="1"/>
</dbReference>
<evidence type="ECO:0000259" key="5">
    <source>
        <dbReference type="Pfam" id="PF08623"/>
    </source>
</evidence>
<proteinExistence type="inferred from homology"/>
<keyword evidence="2" id="KW-0677">Repeat</keyword>
<protein>
    <submittedName>
        <fullName evidence="6">Armadillo-type protein</fullName>
    </submittedName>
</protein>
<comment type="caution">
    <text evidence="6">The sequence shown here is derived from an EMBL/GenBank/DDBJ whole genome shotgun (WGS) entry which is preliminary data.</text>
</comment>
<dbReference type="AlphaFoldDB" id="A0A9W9DT88"/>
<reference evidence="6" key="1">
    <citation type="submission" date="2022-08" db="EMBL/GenBank/DDBJ databases">
        <title>A Global Phylogenomic Analysis of the Shiitake Genus Lentinula.</title>
        <authorList>
            <consortium name="DOE Joint Genome Institute"/>
            <person name="Sierra-Patev S."/>
            <person name="Min B."/>
            <person name="Naranjo-Ortiz M."/>
            <person name="Looney B."/>
            <person name="Konkel Z."/>
            <person name="Slot J.C."/>
            <person name="Sakamoto Y."/>
            <person name="Steenwyk J.L."/>
            <person name="Rokas A."/>
            <person name="Carro J."/>
            <person name="Camarero S."/>
            <person name="Ferreira P."/>
            <person name="Molpeceres G."/>
            <person name="Ruiz-Duenas F.J."/>
            <person name="Serrano A."/>
            <person name="Henrissat B."/>
            <person name="Drula E."/>
            <person name="Hughes K.W."/>
            <person name="Mata J.L."/>
            <person name="Ishikawa N.K."/>
            <person name="Vargas-Isla R."/>
            <person name="Ushijima S."/>
            <person name="Smith C.A."/>
            <person name="Ahrendt S."/>
            <person name="Andreopoulos W."/>
            <person name="He G."/>
            <person name="Labutti K."/>
            <person name="Lipzen A."/>
            <person name="Ng V."/>
            <person name="Riley R."/>
            <person name="Sandor L."/>
            <person name="Barry K."/>
            <person name="Martinez A.T."/>
            <person name="Xiao Y."/>
            <person name="Gibbons J.G."/>
            <person name="Terashima K."/>
            <person name="Grigoriev I.V."/>
            <person name="Hibbett D.S."/>
        </authorList>
    </citation>
    <scope>NUCLEOTIDE SEQUENCE</scope>
    <source>
        <strain evidence="6">JLM2183</strain>
    </source>
</reference>
<keyword evidence="7" id="KW-1185">Reference proteome</keyword>
<dbReference type="Pfam" id="PF25782">
    <property type="entry name" value="TPR_CAND1"/>
    <property type="match status" value="1"/>
</dbReference>
<feature type="compositionally biased region" description="Acidic residues" evidence="4">
    <location>
        <begin position="315"/>
        <end position="342"/>
    </location>
</feature>
<gene>
    <name evidence="6" type="ORF">J3R30DRAFT_3438747</name>
</gene>
<evidence type="ECO:0000256" key="2">
    <source>
        <dbReference type="ARBA" id="ARBA00022737"/>
    </source>
</evidence>
<keyword evidence="3" id="KW-0833">Ubl conjugation pathway</keyword>
<feature type="domain" description="TATA-binding protein interacting (TIP20)" evidence="5">
    <location>
        <begin position="1040"/>
        <end position="1203"/>
    </location>
</feature>
<evidence type="ECO:0000256" key="1">
    <source>
        <dbReference type="ARBA" id="ARBA00007657"/>
    </source>
</evidence>
<dbReference type="GO" id="GO:0010265">
    <property type="term" value="P:SCF complex assembly"/>
    <property type="evidence" value="ECO:0007669"/>
    <property type="project" value="InterPro"/>
</dbReference>
<accession>A0A9W9DT88</accession>
<organism evidence="6 7">
    <name type="scientific">Lentinula aciculospora</name>
    <dbReference type="NCBI Taxonomy" id="153920"/>
    <lineage>
        <taxon>Eukaryota</taxon>
        <taxon>Fungi</taxon>
        <taxon>Dikarya</taxon>
        <taxon>Basidiomycota</taxon>
        <taxon>Agaricomycotina</taxon>
        <taxon>Agaricomycetes</taxon>
        <taxon>Agaricomycetidae</taxon>
        <taxon>Agaricales</taxon>
        <taxon>Marasmiineae</taxon>
        <taxon>Omphalotaceae</taxon>
        <taxon>Lentinula</taxon>
    </lineage>
</organism>
<evidence type="ECO:0000256" key="3">
    <source>
        <dbReference type="ARBA" id="ARBA00022786"/>
    </source>
</evidence>
<dbReference type="InterPro" id="IPR011989">
    <property type="entry name" value="ARM-like"/>
</dbReference>
<dbReference type="InterPro" id="IPR039852">
    <property type="entry name" value="CAND1/CAND2"/>
</dbReference>
<evidence type="ECO:0000313" key="6">
    <source>
        <dbReference type="EMBL" id="KAJ4485310.1"/>
    </source>
</evidence>
<dbReference type="EMBL" id="JAOTPV010000003">
    <property type="protein sequence ID" value="KAJ4485310.1"/>
    <property type="molecule type" value="Genomic_DNA"/>
</dbReference>
<sequence length="1218" mass="133533">MTKTYQMNSLVEKMQSPDQDFRFMGLNDLMHEIKQDPQCFLGDESVENKVLKQVLALVEDKISEVKNQAVKCLGQLIKIIRQTQMELVVDKLIQFSGGRDEELRDISALALKTITAELPPDGQVAASACAKLTPKLLGQVQSSDTPPEALVETLAILSILISRFPSHLSISSLTPPPLVVLVPLLSHPRSIVRKRAIVTLSQFIPISPPDLFSDLFSNNVLPYLVPSADIEKQRTTVHLIASVTRHSPSQIAPMLNEIVPGIIEATQREDDELREGCLQALEIFLLRCPAEIGPYVTSIMQVGNQFIKYDPNYAGDDEDEEMADADDDDEDADLDEYSDDEDTSYKIRRSATKLLSALIGTRPEMLSTIYKDISPVLISRFGDREETVKLEVWSTYALLLNQTAVYGGLPQSKEDVTRGKRKRDIETMDLEDGPYSLLKSQVPTLSKALLSQLKSPKTTPTTLQAGFSLLLSLLNVLPGSLSSQLPLITSTSKRVLLTPPSTSTATLYLSCLSFLALFFATHSPPAFTSSLPSLTPALLKSVGERHPRVASQAFRVFSALLQAVKPVKSVDWTEPLYDQAVARLTTHDTDAEVRGCAEECIGDLWICATDVVRNKNGKEWEYLCRQTGTVDGAVKVIIKVAKEVSVGDAWVNGCLDWILGLLKKSGRPGKNDIFVAFDVLIRSYSDNVPPGLPSALIGHIRPYLSVSDISLLSQALTTLTVLLELAPSTTFPEVEAHVLSDIYAISRSPLVSGSALDSLLKFYAALVKADKQIATHIVPSLVISVEKAPKAQSSPANAARCVAQVVKTDHSVAAGTIAEYSKHVKAASKAKQSTVVLSLLILGELGRFIDMSPQHDIFTNAIEHFSAEQEDIRSAASFAAGNIAIGNLHKFLPAIVKMVQSDAKKRLLSLHALKEVVTHCSHAQLEGVADILWVPLFENSENSEETTRNVAAACLGKLATTHPSKYLPELHNRIHDSSPAARATVVAAIRYTFADTSPTYDELLSPLIIDFLSLMGDEDLTVRRLALSALNSAARTKSHLIRDHLSVLMPNLYKETVIKQDLIRTVQMGPWTHKVDDGLDARKTAYETMYTLLDTCLHKVDLRQFLQRVVVGLADDSDEIKVICHMMLFRLSQVAPAAVSQRLDDATPQLLKTMKGPTVTKDTVKQDLERAAELQRSALRAVAALSKIGAGVSPKFDAFAEDLKKNSTWGAEFRELIG</sequence>
<dbReference type="PANTHER" id="PTHR12696">
    <property type="entry name" value="TIP120"/>
    <property type="match status" value="1"/>
</dbReference>
<dbReference type="Proteomes" id="UP001150266">
    <property type="component" value="Unassembled WGS sequence"/>
</dbReference>
<comment type="similarity">
    <text evidence="1">Belongs to the CAND family.</text>
</comment>
<feature type="region of interest" description="Disordered" evidence="4">
    <location>
        <begin position="311"/>
        <end position="342"/>
    </location>
</feature>
<dbReference type="InterPro" id="IPR016024">
    <property type="entry name" value="ARM-type_fold"/>
</dbReference>
<dbReference type="OrthoDB" id="6260732at2759"/>
<dbReference type="Pfam" id="PF08623">
    <property type="entry name" value="TIP120"/>
    <property type="match status" value="1"/>
</dbReference>
<name>A0A9W9DT88_9AGAR</name>
<dbReference type="SUPFAM" id="SSF48371">
    <property type="entry name" value="ARM repeat"/>
    <property type="match status" value="1"/>
</dbReference>
<evidence type="ECO:0000256" key="4">
    <source>
        <dbReference type="SAM" id="MobiDB-lite"/>
    </source>
</evidence>